<name>A0A382Z0A4_9ZZZZ</name>
<gene>
    <name evidence="1" type="ORF">METZ01_LOCUS441760</name>
</gene>
<dbReference type="AlphaFoldDB" id="A0A382Z0A4"/>
<dbReference type="EMBL" id="UINC01179961">
    <property type="protein sequence ID" value="SVD88906.1"/>
    <property type="molecule type" value="Genomic_DNA"/>
</dbReference>
<reference evidence="1" key="1">
    <citation type="submission" date="2018-05" db="EMBL/GenBank/DDBJ databases">
        <authorList>
            <person name="Lanie J.A."/>
            <person name="Ng W.-L."/>
            <person name="Kazmierczak K.M."/>
            <person name="Andrzejewski T.M."/>
            <person name="Davidsen T.M."/>
            <person name="Wayne K.J."/>
            <person name="Tettelin H."/>
            <person name="Glass J.I."/>
            <person name="Rusch D."/>
            <person name="Podicherti R."/>
            <person name="Tsui H.-C.T."/>
            <person name="Winkler M.E."/>
        </authorList>
    </citation>
    <scope>NUCLEOTIDE SEQUENCE</scope>
</reference>
<protein>
    <submittedName>
        <fullName evidence="1">Uncharacterized protein</fullName>
    </submittedName>
</protein>
<proteinExistence type="predicted"/>
<accession>A0A382Z0A4</accession>
<organism evidence="1">
    <name type="scientific">marine metagenome</name>
    <dbReference type="NCBI Taxonomy" id="408172"/>
    <lineage>
        <taxon>unclassified sequences</taxon>
        <taxon>metagenomes</taxon>
        <taxon>ecological metagenomes</taxon>
    </lineage>
</organism>
<evidence type="ECO:0000313" key="1">
    <source>
        <dbReference type="EMBL" id="SVD88906.1"/>
    </source>
</evidence>
<sequence length="22" mass="2382">MALDKLGLIVREVLWVTPGAPC</sequence>